<evidence type="ECO:0000256" key="1">
    <source>
        <dbReference type="SAM" id="MobiDB-lite"/>
    </source>
</evidence>
<name>A0ABU1MZG6_9CAUL</name>
<feature type="compositionally biased region" description="Polar residues" evidence="1">
    <location>
        <begin position="160"/>
        <end position="173"/>
    </location>
</feature>
<feature type="domain" description="SGNH hydrolase-type esterase" evidence="3">
    <location>
        <begin position="213"/>
        <end position="409"/>
    </location>
</feature>
<dbReference type="Proteomes" id="UP001262754">
    <property type="component" value="Unassembled WGS sequence"/>
</dbReference>
<feature type="region of interest" description="Disordered" evidence="1">
    <location>
        <begin position="157"/>
        <end position="176"/>
    </location>
</feature>
<gene>
    <name evidence="4" type="ORF">J2800_001833</name>
</gene>
<dbReference type="EMBL" id="JAVDRL010000005">
    <property type="protein sequence ID" value="MDR6531091.1"/>
    <property type="molecule type" value="Genomic_DNA"/>
</dbReference>
<protein>
    <submittedName>
        <fullName evidence="4">Lysophospholipase L1-like esterase</fullName>
    </submittedName>
</protein>
<evidence type="ECO:0000313" key="4">
    <source>
        <dbReference type="EMBL" id="MDR6531091.1"/>
    </source>
</evidence>
<dbReference type="SUPFAM" id="SSF52266">
    <property type="entry name" value="SGNH hydrolase"/>
    <property type="match status" value="1"/>
</dbReference>
<accession>A0ABU1MZG6</accession>
<evidence type="ECO:0000256" key="2">
    <source>
        <dbReference type="SAM" id="SignalP"/>
    </source>
</evidence>
<dbReference type="InterPro" id="IPR013830">
    <property type="entry name" value="SGNH_hydro"/>
</dbReference>
<comment type="caution">
    <text evidence="4">The sequence shown here is derived from an EMBL/GenBank/DDBJ whole genome shotgun (WGS) entry which is preliminary data.</text>
</comment>
<evidence type="ECO:0000259" key="3">
    <source>
        <dbReference type="Pfam" id="PF13472"/>
    </source>
</evidence>
<keyword evidence="2" id="KW-0732">Signal</keyword>
<dbReference type="Gene3D" id="3.40.50.1110">
    <property type="entry name" value="SGNH hydrolase"/>
    <property type="match status" value="1"/>
</dbReference>
<dbReference type="InterPro" id="IPR036514">
    <property type="entry name" value="SGNH_hydro_sf"/>
</dbReference>
<feature type="signal peptide" evidence="2">
    <location>
        <begin position="1"/>
        <end position="25"/>
    </location>
</feature>
<sequence>MDIARRTLVGLVAALSVAASPLALAQAAPGKAAKTDRWVASWASAQMVPAAKDALPAADVTDGTLRQTLRLSTGGGKIRVRLSNAFGTEPLKLSGVHLALAAAPGSARIDPASDRALAFSGRPEVTIPPGAEYLSDPIDFPAKPLANLAVTLRFDGAPPAQQTSHPGSRTTSWFGPGDQLAAAELTGGKSLDHWFQISGVDVQRPAGASLVTFGDSITDGYGVTTNGNNRWPDLLAARLQADPRTRGVGVLNAGIGGNRLLLDGLGPNAMARFDRDVLNQAGVKYVILLEGVNDLGVLTRDQPASPEAHAALVARMTAAYDQMIRRAHDRGIKVYGATVMPFAGSAYYHPDAANEQDRQAINAWIRTPGRFDAVIDFDRLTRDPARPSRLSSAYDSGDGLHPSLAGYKAMADAVPLDLFTR</sequence>
<dbReference type="PANTHER" id="PTHR43784">
    <property type="entry name" value="GDSL-LIKE LIPASE/ACYLHYDROLASE, PUTATIVE (AFU_ORTHOLOGUE AFUA_2G00820)-RELATED"/>
    <property type="match status" value="1"/>
</dbReference>
<evidence type="ECO:0000313" key="5">
    <source>
        <dbReference type="Proteomes" id="UP001262754"/>
    </source>
</evidence>
<keyword evidence="5" id="KW-1185">Reference proteome</keyword>
<dbReference type="InterPro" id="IPR053140">
    <property type="entry name" value="GDSL_Rv0518-like"/>
</dbReference>
<proteinExistence type="predicted"/>
<dbReference type="CDD" id="cd01830">
    <property type="entry name" value="XynE_like"/>
    <property type="match status" value="1"/>
</dbReference>
<feature type="chain" id="PRO_5047336310" evidence="2">
    <location>
        <begin position="26"/>
        <end position="421"/>
    </location>
</feature>
<organism evidence="4 5">
    <name type="scientific">Caulobacter rhizosphaerae</name>
    <dbReference type="NCBI Taxonomy" id="2010972"/>
    <lineage>
        <taxon>Bacteria</taxon>
        <taxon>Pseudomonadati</taxon>
        <taxon>Pseudomonadota</taxon>
        <taxon>Alphaproteobacteria</taxon>
        <taxon>Caulobacterales</taxon>
        <taxon>Caulobacteraceae</taxon>
        <taxon>Caulobacter</taxon>
    </lineage>
</organism>
<reference evidence="4 5" key="1">
    <citation type="submission" date="2023-07" db="EMBL/GenBank/DDBJ databases">
        <title>Sorghum-associated microbial communities from plants grown in Nebraska, USA.</title>
        <authorList>
            <person name="Schachtman D."/>
        </authorList>
    </citation>
    <scope>NUCLEOTIDE SEQUENCE [LARGE SCALE GENOMIC DNA]</scope>
    <source>
        <strain evidence="4 5">DS2154</strain>
    </source>
</reference>
<dbReference type="PANTHER" id="PTHR43784:SF2">
    <property type="entry name" value="GDSL-LIKE LIPASE_ACYLHYDROLASE, PUTATIVE (AFU_ORTHOLOGUE AFUA_2G00820)-RELATED"/>
    <property type="match status" value="1"/>
</dbReference>
<dbReference type="Pfam" id="PF13472">
    <property type="entry name" value="Lipase_GDSL_2"/>
    <property type="match status" value="1"/>
</dbReference>